<dbReference type="InterPro" id="IPR005380">
    <property type="entry name" value="XS_domain"/>
</dbReference>
<dbReference type="Gene3D" id="3.30.70.2890">
    <property type="entry name" value="XS domain"/>
    <property type="match status" value="1"/>
</dbReference>
<evidence type="ECO:0000259" key="2">
    <source>
        <dbReference type="Pfam" id="PF03468"/>
    </source>
</evidence>
<dbReference type="PANTHER" id="PTHR46619:SF2">
    <property type="entry name" value="XS DOMAIN PROTEIN"/>
    <property type="match status" value="1"/>
</dbReference>
<feature type="compositionally biased region" description="Polar residues" evidence="1">
    <location>
        <begin position="571"/>
        <end position="582"/>
    </location>
</feature>
<reference evidence="3" key="1">
    <citation type="submission" date="2019-08" db="EMBL/GenBank/DDBJ databases">
        <title>Reference gene set and small RNA set construction with multiple tissues from Davidia involucrata Baill.</title>
        <authorList>
            <person name="Yang H."/>
            <person name="Zhou C."/>
            <person name="Li G."/>
            <person name="Wang J."/>
            <person name="Gao P."/>
            <person name="Wang M."/>
            <person name="Wang R."/>
            <person name="Zhao Y."/>
        </authorList>
    </citation>
    <scope>NUCLEOTIDE SEQUENCE</scope>
    <source>
        <tissue evidence="3">Mixed with DoveR01_LX</tissue>
    </source>
</reference>
<organism evidence="3">
    <name type="scientific">Davidia involucrata</name>
    <name type="common">Dove tree</name>
    <dbReference type="NCBI Taxonomy" id="16924"/>
    <lineage>
        <taxon>Eukaryota</taxon>
        <taxon>Viridiplantae</taxon>
        <taxon>Streptophyta</taxon>
        <taxon>Embryophyta</taxon>
        <taxon>Tracheophyta</taxon>
        <taxon>Spermatophyta</taxon>
        <taxon>Magnoliopsida</taxon>
        <taxon>eudicotyledons</taxon>
        <taxon>Gunneridae</taxon>
        <taxon>Pentapetalae</taxon>
        <taxon>asterids</taxon>
        <taxon>Cornales</taxon>
        <taxon>Nyssaceae</taxon>
        <taxon>Davidia</taxon>
    </lineage>
</organism>
<feature type="domain" description="XS" evidence="2">
    <location>
        <begin position="769"/>
        <end position="896"/>
    </location>
</feature>
<feature type="compositionally biased region" description="Polar residues" evidence="1">
    <location>
        <begin position="122"/>
        <end position="132"/>
    </location>
</feature>
<feature type="compositionally biased region" description="Basic and acidic residues" evidence="1">
    <location>
        <begin position="67"/>
        <end position="91"/>
    </location>
</feature>
<dbReference type="PANTHER" id="PTHR46619">
    <property type="entry name" value="RNA RECOGNITION MOTIF XS DOMAIN PROTEIN-RELATED"/>
    <property type="match status" value="1"/>
</dbReference>
<feature type="region of interest" description="Disordered" evidence="1">
    <location>
        <begin position="571"/>
        <end position="590"/>
    </location>
</feature>
<dbReference type="Pfam" id="PF03468">
    <property type="entry name" value="XS"/>
    <property type="match status" value="1"/>
</dbReference>
<dbReference type="EMBL" id="GHES01036972">
    <property type="protein sequence ID" value="MPA67531.1"/>
    <property type="molecule type" value="Transcribed_RNA"/>
</dbReference>
<feature type="region of interest" description="Disordered" evidence="1">
    <location>
        <begin position="122"/>
        <end position="143"/>
    </location>
</feature>
<gene>
    <name evidence="3" type="ORF">Din_036972</name>
</gene>
<protein>
    <recommendedName>
        <fullName evidence="2">XS domain-containing protein</fullName>
    </recommendedName>
</protein>
<dbReference type="InterPro" id="IPR038588">
    <property type="entry name" value="XS_domain_sf"/>
</dbReference>
<dbReference type="AlphaFoldDB" id="A0A5B7BIG5"/>
<name>A0A5B7BIG5_DAVIN</name>
<feature type="region of interest" description="Disordered" evidence="1">
    <location>
        <begin position="370"/>
        <end position="409"/>
    </location>
</feature>
<feature type="compositionally biased region" description="Basic and acidic residues" evidence="1">
    <location>
        <begin position="371"/>
        <end position="382"/>
    </location>
</feature>
<dbReference type="GO" id="GO:0031047">
    <property type="term" value="P:regulatory ncRNA-mediated gene silencing"/>
    <property type="evidence" value="ECO:0007669"/>
    <property type="project" value="InterPro"/>
</dbReference>
<evidence type="ECO:0000256" key="1">
    <source>
        <dbReference type="SAM" id="MobiDB-lite"/>
    </source>
</evidence>
<feature type="region of interest" description="Disordered" evidence="1">
    <location>
        <begin position="1"/>
        <end position="105"/>
    </location>
</feature>
<accession>A0A5B7BIG5</accession>
<feature type="compositionally biased region" description="Basic and acidic residues" evidence="1">
    <location>
        <begin position="1"/>
        <end position="38"/>
    </location>
</feature>
<proteinExistence type="predicted"/>
<evidence type="ECO:0000313" key="3">
    <source>
        <dbReference type="EMBL" id="MPA67531.1"/>
    </source>
</evidence>
<sequence>MRERRRYGGEIRTRFPRQDPWARVRDYENSSSRHENRERHSRHVSSSSREPERSGRFLSGESGSRGLVERRDHDRNVDGDSDRDRDRDSQQRRLSQFNEDSKCRESTSMKFQWEHLLSEPLKSNVNMNQTSKHSTDDGLSASRVSTERNYQGSGFSDVGRSGVLVEKPSSVEIERARIHSPYPPEVGISRSSGPLDGGFSRNMNVGLHKDTEDLHFQDHLHMNKLPADRLSAREEEKPNLYLRDTCHYMISSPQSKAFATGSYNDGPHIHSDGFSQSSGMITKLVARNGHCQTLHMKSPAEIEVPLNDVMNYRHPQPSPSERKYRDFMYPEVGRNEKGGKMTSVQEEFGHRDSLSAGIVDPIFNRINVTEGSHRSHLSESRQRVHSRSSQEQPISNYLDASGTSHSRQQDGEVVVYRNTHLDYERQVHLGHECLPFGEDYGHGKDAVPRSLEERLDMLPMIDYDPHLNGIDGGSRKRSTVEELGLHEPSRKMLKQKHGVDKKVTRHHPINKFLSNGKTTCKIQELGGAAEQWTGEEMDPLFLPKKSRFSHTQYRKAGSTSDEMGRQKISYSGNRLSSNNLSVSMPRHLSKPHKIGARDIKKRLRPGPPNVHISHPLVKKYKPNKFQRRIHGDFHGNLHVQRGGPTEVVVTPAKTEPPESSEDFKQLVHSAFFKFVKQLNENLAQRRRFMVQGKADGLKCSICGSNSNEFVDTESLVMHACTSPKVGFKAQHLGFHKALCVLMGWKSAVALNRSWICQVLPDNESLALKEDLIIWPPVVVIHNSSISNYNPDERVIVSIEVLEALLGDMGFGEKTKVCRGKPANQSIMVVKFNSTFSGLQEAERLHKFYTENKRGRAEFQQVNQNSSGSSSDETRKASSEKVENVLYGYLGIAEDLDKLDFETKKWCLVKSKKEIQEIADTPLKSE</sequence>